<dbReference type="AlphaFoldDB" id="A0A7R6SXN3"/>
<keyword evidence="14" id="KW-1185">Reference proteome</keyword>
<comment type="similarity">
    <text evidence="3">In the N-terminal section; belongs to the NADH:flavin oxidoreductase/NADH oxidase family.</text>
</comment>
<dbReference type="PRINTS" id="PR00469">
    <property type="entry name" value="PNDRDTASEII"/>
</dbReference>
<feature type="domain" description="FAD/NAD(P)-binding" evidence="12">
    <location>
        <begin position="373"/>
        <end position="600"/>
    </location>
</feature>
<feature type="region of interest" description="Disordered" evidence="10">
    <location>
        <begin position="109"/>
        <end position="131"/>
    </location>
</feature>
<gene>
    <name evidence="13" type="ORF">TTHT_0088</name>
</gene>
<dbReference type="Pfam" id="PF07992">
    <property type="entry name" value="Pyr_redox_2"/>
    <property type="match status" value="1"/>
</dbReference>
<dbReference type="InterPro" id="IPR036188">
    <property type="entry name" value="FAD/NAD-bd_sf"/>
</dbReference>
<dbReference type="PANTHER" id="PTHR42917">
    <property type="entry name" value="2,4-DIENOYL-COA REDUCTASE"/>
    <property type="match status" value="1"/>
</dbReference>
<keyword evidence="7" id="KW-0560">Oxidoreductase</keyword>
<dbReference type="InterPro" id="IPR023753">
    <property type="entry name" value="FAD/NAD-binding_dom"/>
</dbReference>
<dbReference type="SUPFAM" id="SSF51971">
    <property type="entry name" value="Nucleotide-binding domain"/>
    <property type="match status" value="1"/>
</dbReference>
<evidence type="ECO:0000256" key="6">
    <source>
        <dbReference type="ARBA" id="ARBA00022723"/>
    </source>
</evidence>
<proteinExistence type="inferred from homology"/>
<dbReference type="InterPro" id="IPR051793">
    <property type="entry name" value="NADH:flavin_oxidoreductase"/>
</dbReference>
<evidence type="ECO:0000259" key="11">
    <source>
        <dbReference type="Pfam" id="PF00724"/>
    </source>
</evidence>
<evidence type="ECO:0000259" key="12">
    <source>
        <dbReference type="Pfam" id="PF07992"/>
    </source>
</evidence>
<evidence type="ECO:0008006" key="15">
    <source>
        <dbReference type="Google" id="ProtNLM"/>
    </source>
</evidence>
<dbReference type="GO" id="GO:0046872">
    <property type="term" value="F:metal ion binding"/>
    <property type="evidence" value="ECO:0007669"/>
    <property type="project" value="UniProtKB-KW"/>
</dbReference>
<keyword evidence="8" id="KW-0408">Iron</keyword>
<dbReference type="PANTHER" id="PTHR42917:SF2">
    <property type="entry name" value="2,4-DIENOYL-COA REDUCTASE [(2E)-ENOYL-COA-PRODUCING]"/>
    <property type="match status" value="1"/>
</dbReference>
<keyword evidence="5" id="KW-0288">FMN</keyword>
<feature type="domain" description="NADH:flavin oxidoreductase/NADH oxidase N-terminal" evidence="11">
    <location>
        <begin position="5"/>
        <end position="326"/>
    </location>
</feature>
<dbReference type="RefSeq" id="WP_201328068.1">
    <property type="nucleotide sequence ID" value="NZ_AP017470.1"/>
</dbReference>
<evidence type="ECO:0000256" key="9">
    <source>
        <dbReference type="ARBA" id="ARBA00023014"/>
    </source>
</evidence>
<evidence type="ECO:0000256" key="7">
    <source>
        <dbReference type="ARBA" id="ARBA00023002"/>
    </source>
</evidence>
<evidence type="ECO:0000256" key="2">
    <source>
        <dbReference type="ARBA" id="ARBA00001966"/>
    </source>
</evidence>
<accession>A0A7R6SXN3</accession>
<keyword evidence="6" id="KW-0479">Metal-binding</keyword>
<dbReference type="Pfam" id="PF00724">
    <property type="entry name" value="Oxidored_FMN"/>
    <property type="match status" value="1"/>
</dbReference>
<evidence type="ECO:0000256" key="10">
    <source>
        <dbReference type="SAM" id="MobiDB-lite"/>
    </source>
</evidence>
<evidence type="ECO:0000256" key="5">
    <source>
        <dbReference type="ARBA" id="ARBA00022643"/>
    </source>
</evidence>
<sequence>MIYNNPVKLKNLSLKNRYIMAPVKTAYGNLKGEVTERHLTYYKNIANGGVSLVILEPVSVTQSGKEHPKQITIHLPESVENLKKITDLLHQHGVYACLNLNHAGRAANPKATGMPVKAPSPIPCPTTGQTPEELTEKEINEILEGYKTAVIRAKEAGFDAIEIQAGHGYLIHQFLSDRLNKRDGEYGKDKSLFMKKVFDIVKENRGDLVVFVRISASEFVEGGFKPEDNKIILDLAKEYGFDAIHCGLGNACDTPPWYYSHMALPEEKQIEALKTIRKLTDLPIIAAGRMASIEKLKLLEKEKIADFIAFGRPLVADPNLPEKLVEDKIDDIVYCGYCLQGCLANVKNGTGLGCIVNPEIDKEPVEQVEKPKKIAVVGGGPAGMSAAITLAKQGHNVTLFEKKDKLGGQFRLAPLAPGKKSMERPLKSLVKQTEKFVKDIRLNTKFTVDMADDFDAVIVATGAIPEFPEVINLSSVYHITAVDFFEGKAEVKGKRILIIGAGMVGMEVAELLVNKGYDVVITKRTDTIANDMEVITKKLMFKRLESKNNIKIMPNTYVLEFQKERVYCKVEGKNVFLEPFDTVIIASGMKPLNTLAEELKNKGNIEYYLIGDAEKPSDIYNATQRGYNIAIDLREE</sequence>
<dbReference type="CDD" id="cd02803">
    <property type="entry name" value="OYE_like_FMN_family"/>
    <property type="match status" value="1"/>
</dbReference>
<organism evidence="13 14">
    <name type="scientific">Thermotomaculum hydrothermale</name>
    <dbReference type="NCBI Taxonomy" id="981385"/>
    <lineage>
        <taxon>Bacteria</taxon>
        <taxon>Pseudomonadati</taxon>
        <taxon>Acidobacteriota</taxon>
        <taxon>Holophagae</taxon>
        <taxon>Thermotomaculales</taxon>
        <taxon>Thermotomaculaceae</taxon>
        <taxon>Thermotomaculum</taxon>
    </lineage>
</organism>
<dbReference type="GO" id="GO:0051536">
    <property type="term" value="F:iron-sulfur cluster binding"/>
    <property type="evidence" value="ECO:0007669"/>
    <property type="project" value="UniProtKB-KW"/>
</dbReference>
<dbReference type="EMBL" id="AP017470">
    <property type="protein sequence ID" value="BBB31735.1"/>
    <property type="molecule type" value="Genomic_DNA"/>
</dbReference>
<dbReference type="SUPFAM" id="SSF51395">
    <property type="entry name" value="FMN-linked oxidoreductases"/>
    <property type="match status" value="1"/>
</dbReference>
<dbReference type="Gene3D" id="3.50.50.60">
    <property type="entry name" value="FAD/NAD(P)-binding domain"/>
    <property type="match status" value="1"/>
</dbReference>
<evidence type="ECO:0000313" key="14">
    <source>
        <dbReference type="Proteomes" id="UP000595564"/>
    </source>
</evidence>
<dbReference type="InterPro" id="IPR001155">
    <property type="entry name" value="OxRdtase_FMN_N"/>
</dbReference>
<comment type="cofactor">
    <cofactor evidence="1">
        <name>FMN</name>
        <dbReference type="ChEBI" id="CHEBI:58210"/>
    </cofactor>
</comment>
<dbReference type="PRINTS" id="PR00368">
    <property type="entry name" value="FADPNR"/>
</dbReference>
<evidence type="ECO:0000313" key="13">
    <source>
        <dbReference type="EMBL" id="BBB31735.1"/>
    </source>
</evidence>
<evidence type="ECO:0000256" key="1">
    <source>
        <dbReference type="ARBA" id="ARBA00001917"/>
    </source>
</evidence>
<keyword evidence="9" id="KW-0411">Iron-sulfur</keyword>
<dbReference type="InterPro" id="IPR013785">
    <property type="entry name" value="Aldolase_TIM"/>
</dbReference>
<dbReference type="Gene3D" id="3.40.50.720">
    <property type="entry name" value="NAD(P)-binding Rossmann-like Domain"/>
    <property type="match status" value="1"/>
</dbReference>
<keyword evidence="4" id="KW-0285">Flavoprotein</keyword>
<dbReference type="GO" id="GO:0016491">
    <property type="term" value="F:oxidoreductase activity"/>
    <property type="evidence" value="ECO:0007669"/>
    <property type="project" value="UniProtKB-KW"/>
</dbReference>
<evidence type="ECO:0000256" key="4">
    <source>
        <dbReference type="ARBA" id="ARBA00022630"/>
    </source>
</evidence>
<dbReference type="KEGG" id="thyd:TTHT_0088"/>
<evidence type="ECO:0000256" key="8">
    <source>
        <dbReference type="ARBA" id="ARBA00023004"/>
    </source>
</evidence>
<dbReference type="GO" id="GO:0010181">
    <property type="term" value="F:FMN binding"/>
    <property type="evidence" value="ECO:0007669"/>
    <property type="project" value="InterPro"/>
</dbReference>
<dbReference type="Proteomes" id="UP000595564">
    <property type="component" value="Chromosome"/>
</dbReference>
<evidence type="ECO:0000256" key="3">
    <source>
        <dbReference type="ARBA" id="ARBA00011048"/>
    </source>
</evidence>
<reference evidence="14" key="1">
    <citation type="journal article" date="2012" name="Extremophiles">
        <title>Thermotomaculum hydrothermale gen. nov., sp. nov., a novel heterotrophic thermophile within the phylum Acidobacteria from a deep-sea hydrothermal vent chimney in the Southern Okinawa Trough.</title>
        <authorList>
            <person name="Izumi H."/>
            <person name="Nunoura T."/>
            <person name="Miyazaki M."/>
            <person name="Mino S."/>
            <person name="Toki T."/>
            <person name="Takai K."/>
            <person name="Sako Y."/>
            <person name="Sawabe T."/>
            <person name="Nakagawa S."/>
        </authorList>
    </citation>
    <scope>NUCLEOTIDE SEQUENCE [LARGE SCALE GENOMIC DNA]</scope>
    <source>
        <strain evidence="14">AC55</strain>
    </source>
</reference>
<dbReference type="Gene3D" id="3.20.20.70">
    <property type="entry name" value="Aldolase class I"/>
    <property type="match status" value="1"/>
</dbReference>
<comment type="cofactor">
    <cofactor evidence="2">
        <name>[4Fe-4S] cluster</name>
        <dbReference type="ChEBI" id="CHEBI:49883"/>
    </cofactor>
</comment>
<protein>
    <recommendedName>
        <fullName evidence="15">NADH:flavin oxidoreductase/NADH oxidase</fullName>
    </recommendedName>
</protein>
<name>A0A7R6SXN3_9BACT</name>